<dbReference type="Proteomes" id="UP000193495">
    <property type="component" value="Unassembled WGS sequence"/>
</dbReference>
<dbReference type="Proteomes" id="UP000240624">
    <property type="component" value="Unassembled WGS sequence"/>
</dbReference>
<evidence type="ECO:0008006" key="6">
    <source>
        <dbReference type="Google" id="ProtNLM"/>
    </source>
</evidence>
<sequence>MKTIRTLATATVFGFAALPVLAQSMTLHKDPNCGCCTAHAEYLRENGFEVEIRETYDLATVNKEAGVPLGQQGCHTAVVDGYAISGHVPADLIKRFLEEKPEGAIGLTLPGMPMGAPGMGDDPEAQLDVMLIDAEGVSHPYPAE</sequence>
<evidence type="ECO:0000256" key="1">
    <source>
        <dbReference type="SAM" id="SignalP"/>
    </source>
</evidence>
<reference evidence="3 4" key="1">
    <citation type="submission" date="2017-03" db="EMBL/GenBank/DDBJ databases">
        <authorList>
            <person name="Afonso C.L."/>
            <person name="Miller P.J."/>
            <person name="Scott M.A."/>
            <person name="Spackman E."/>
            <person name="Goraichik I."/>
            <person name="Dimitrov K.M."/>
            <person name="Suarez D.L."/>
            <person name="Swayne D.E."/>
        </authorList>
    </citation>
    <scope>NUCLEOTIDE SEQUENCE [LARGE SCALE GENOMIC DNA]</scope>
    <source>
        <strain evidence="3 4">CECT 8367</strain>
    </source>
</reference>
<accession>A0A1X6Z4I0</accession>
<organism evidence="3 4">
    <name type="scientific">Limimaricola soesokkakensis</name>
    <dbReference type="NCBI Taxonomy" id="1343159"/>
    <lineage>
        <taxon>Bacteria</taxon>
        <taxon>Pseudomonadati</taxon>
        <taxon>Pseudomonadota</taxon>
        <taxon>Alphaproteobacteria</taxon>
        <taxon>Rhodobacterales</taxon>
        <taxon>Paracoccaceae</taxon>
        <taxon>Limimaricola</taxon>
    </lineage>
</organism>
<dbReference type="EMBL" id="FWFY01000004">
    <property type="protein sequence ID" value="SLN40474.1"/>
    <property type="molecule type" value="Genomic_DNA"/>
</dbReference>
<keyword evidence="1" id="KW-0732">Signal</keyword>
<name>A0A1X6Z4I0_9RHOB</name>
<dbReference type="SUPFAM" id="SSF52833">
    <property type="entry name" value="Thioredoxin-like"/>
    <property type="match status" value="1"/>
</dbReference>
<dbReference type="OrthoDB" id="14727at2"/>
<reference evidence="2 5" key="2">
    <citation type="submission" date="2018-03" db="EMBL/GenBank/DDBJ databases">
        <title>Genomic Encyclopedia of Archaeal and Bacterial Type Strains, Phase II (KMG-II): from individual species to whole genera.</title>
        <authorList>
            <person name="Goeker M."/>
        </authorList>
    </citation>
    <scope>NUCLEOTIDE SEQUENCE [LARGE SCALE GENOMIC DNA]</scope>
    <source>
        <strain evidence="2 5">DSM 29956</strain>
    </source>
</reference>
<proteinExistence type="predicted"/>
<feature type="signal peptide" evidence="1">
    <location>
        <begin position="1"/>
        <end position="22"/>
    </location>
</feature>
<dbReference type="Pfam" id="PF04214">
    <property type="entry name" value="DUF411"/>
    <property type="match status" value="1"/>
</dbReference>
<evidence type="ECO:0000313" key="4">
    <source>
        <dbReference type="Proteomes" id="UP000193495"/>
    </source>
</evidence>
<feature type="chain" id="PRO_5044568213" description="Metal-binding protein" evidence="1">
    <location>
        <begin position="23"/>
        <end position="144"/>
    </location>
</feature>
<evidence type="ECO:0000313" key="5">
    <source>
        <dbReference type="Proteomes" id="UP000240624"/>
    </source>
</evidence>
<dbReference type="InterPro" id="IPR036249">
    <property type="entry name" value="Thioredoxin-like_sf"/>
</dbReference>
<evidence type="ECO:0000313" key="2">
    <source>
        <dbReference type="EMBL" id="PSK86862.1"/>
    </source>
</evidence>
<dbReference type="EMBL" id="PYGB01000004">
    <property type="protein sequence ID" value="PSK86862.1"/>
    <property type="molecule type" value="Genomic_DNA"/>
</dbReference>
<dbReference type="RefSeq" id="WP_085896011.1">
    <property type="nucleotide sequence ID" value="NZ_FWFY01000004.1"/>
</dbReference>
<dbReference type="InterPro" id="IPR007332">
    <property type="entry name" value="DUF411"/>
</dbReference>
<gene>
    <name evidence="2" type="ORF">CLV79_104298</name>
    <name evidence="3" type="ORF">LOS8367_01654</name>
</gene>
<dbReference type="AlphaFoldDB" id="A0A1X6Z4I0"/>
<evidence type="ECO:0000313" key="3">
    <source>
        <dbReference type="EMBL" id="SLN40474.1"/>
    </source>
</evidence>
<protein>
    <recommendedName>
        <fullName evidence="6">Metal-binding protein</fullName>
    </recommendedName>
</protein>
<keyword evidence="5" id="KW-1185">Reference proteome</keyword>